<evidence type="ECO:0000313" key="4">
    <source>
        <dbReference type="EnsemblMetazoa" id="AALFPA23_013667.P19795"/>
    </source>
</evidence>
<dbReference type="Proteomes" id="UP000069940">
    <property type="component" value="Unassembled WGS sequence"/>
</dbReference>
<dbReference type="SMART" id="SM00343">
    <property type="entry name" value="ZnF_C2HC"/>
    <property type="match status" value="2"/>
</dbReference>
<feature type="compositionally biased region" description="Basic and acidic residues" evidence="2">
    <location>
        <begin position="148"/>
        <end position="166"/>
    </location>
</feature>
<reference evidence="4" key="2">
    <citation type="submission" date="2025-05" db="UniProtKB">
        <authorList>
            <consortium name="EnsemblMetazoa"/>
        </authorList>
    </citation>
    <scope>IDENTIFICATION</scope>
    <source>
        <strain evidence="4">Foshan</strain>
    </source>
</reference>
<feature type="compositionally biased region" description="Polar residues" evidence="2">
    <location>
        <begin position="429"/>
        <end position="453"/>
    </location>
</feature>
<organism evidence="4 5">
    <name type="scientific">Aedes albopictus</name>
    <name type="common">Asian tiger mosquito</name>
    <name type="synonym">Stegomyia albopicta</name>
    <dbReference type="NCBI Taxonomy" id="7160"/>
    <lineage>
        <taxon>Eukaryota</taxon>
        <taxon>Metazoa</taxon>
        <taxon>Ecdysozoa</taxon>
        <taxon>Arthropoda</taxon>
        <taxon>Hexapoda</taxon>
        <taxon>Insecta</taxon>
        <taxon>Pterygota</taxon>
        <taxon>Neoptera</taxon>
        <taxon>Endopterygota</taxon>
        <taxon>Diptera</taxon>
        <taxon>Nematocera</taxon>
        <taxon>Culicoidea</taxon>
        <taxon>Culicidae</taxon>
        <taxon>Culicinae</taxon>
        <taxon>Aedini</taxon>
        <taxon>Aedes</taxon>
        <taxon>Stegomyia</taxon>
    </lineage>
</organism>
<evidence type="ECO:0000256" key="2">
    <source>
        <dbReference type="SAM" id="MobiDB-lite"/>
    </source>
</evidence>
<evidence type="ECO:0000259" key="3">
    <source>
        <dbReference type="PROSITE" id="PS50158"/>
    </source>
</evidence>
<accession>A0ABM1YZU9</accession>
<dbReference type="RefSeq" id="XP_062700345.1">
    <property type="nucleotide sequence ID" value="XM_062844361.1"/>
</dbReference>
<evidence type="ECO:0000313" key="5">
    <source>
        <dbReference type="Proteomes" id="UP000069940"/>
    </source>
</evidence>
<dbReference type="Gene3D" id="4.10.60.10">
    <property type="entry name" value="Zinc finger, CCHC-type"/>
    <property type="match status" value="1"/>
</dbReference>
<name>A0ABM1YZU9_AEDAL</name>
<feature type="region of interest" description="Disordered" evidence="2">
    <location>
        <begin position="266"/>
        <end position="311"/>
    </location>
</feature>
<feature type="region of interest" description="Disordered" evidence="2">
    <location>
        <begin position="426"/>
        <end position="453"/>
    </location>
</feature>
<dbReference type="InterPro" id="IPR036875">
    <property type="entry name" value="Znf_CCHC_sf"/>
</dbReference>
<protein>
    <recommendedName>
        <fullName evidence="3">CCHC-type domain-containing protein</fullName>
    </recommendedName>
</protein>
<keyword evidence="1" id="KW-0862">Zinc</keyword>
<dbReference type="InterPro" id="IPR001878">
    <property type="entry name" value="Znf_CCHC"/>
</dbReference>
<dbReference type="SUPFAM" id="SSF57756">
    <property type="entry name" value="Retrovirus zinc finger-like domains"/>
    <property type="match status" value="1"/>
</dbReference>
<sequence>MDLFKVNPNHLDESEVNYELAVRNYSIDKSVESRRRDLRVVFRDPESENYVRVTDEMMRDDIRVVPTKLKEIADLLDQGPNPTCFSRLVHYYQRVRRYTPRTAQQQEELRCLLEMISKISARYFTTGLDETVGYGPIAESTTHGNPSDGHHGTADQSSRRSHEAAHETTMNVQRNPGSPWLMSWDEAEGDAGGNPEQPGSEMSKVIPALVEDLLNFRHSEPPKGTVPRQVEFFNALQPNPWSLRVPSPLPQEMQRVAVSGLQEFEAGSAVPPRNQDEIRRMPLPPSNVLRTGNSQSPVQQSNESVRNTDPPRMQNREYIHVSEIDTYIKRYIDQMIHQGAFHPPASNQAVNNLSEQMANVSLPPRANTSHAGLPSRLDVYRSGTPTQRAMPDPSPPLQLSGYGAGTRYPPAAEHVLETERDAAFGEPSMNRTRGFTPRNDQTANLGYSPGVQRNSFPGQVGGYSRRLPHQQCSIIEKWPKFTGDSNAVPVTDFLRQINILCRSYDITKHELRMHAHLLFKDSAYVWFTTYEEKFTSWEVLEAYLKMRYDNPNRDRIIREEMRARKQRPTELFSAYLTDMEMLAQRMIKKMSEVEKFEIIVENMKLTYKRRLALEPIHSIEHLAQLCFKFDALESNLYTCSTQPRPTIHQIACEEEVVEDHYTGEDWEEVCALKPRMGRGFGRPKQNPESSGEKTKQAICWNCQRVGHMWKDCDKRKTIFCHICGLTDTTAYRCPNKHDLGQKEELPKNE</sequence>
<keyword evidence="1" id="KW-0863">Zinc-finger</keyword>
<dbReference type="RefSeq" id="XP_062700346.1">
    <property type="nucleotide sequence ID" value="XM_062844362.1"/>
</dbReference>
<keyword evidence="5" id="KW-1185">Reference proteome</keyword>
<feature type="compositionally biased region" description="Polar residues" evidence="2">
    <location>
        <begin position="288"/>
        <end position="307"/>
    </location>
</feature>
<evidence type="ECO:0000256" key="1">
    <source>
        <dbReference type="PROSITE-ProRule" id="PRU00047"/>
    </source>
</evidence>
<feature type="domain" description="CCHC-type" evidence="3">
    <location>
        <begin position="699"/>
        <end position="714"/>
    </location>
</feature>
<keyword evidence="1" id="KW-0479">Metal-binding</keyword>
<dbReference type="EnsemblMetazoa" id="AALFPA23_013667.R19794">
    <property type="protein sequence ID" value="AALFPA23_013667.P19794"/>
    <property type="gene ID" value="AALFPA23_013667"/>
</dbReference>
<dbReference type="PROSITE" id="PS50158">
    <property type="entry name" value="ZF_CCHC"/>
    <property type="match status" value="1"/>
</dbReference>
<dbReference type="GeneID" id="115266277"/>
<reference evidence="5" key="1">
    <citation type="journal article" date="2015" name="Proc. Natl. Acad. Sci. U.S.A.">
        <title>Genome sequence of the Asian Tiger mosquito, Aedes albopictus, reveals insights into its biology, genetics, and evolution.</title>
        <authorList>
            <person name="Chen X.G."/>
            <person name="Jiang X."/>
            <person name="Gu J."/>
            <person name="Xu M."/>
            <person name="Wu Y."/>
            <person name="Deng Y."/>
            <person name="Zhang C."/>
            <person name="Bonizzoni M."/>
            <person name="Dermauw W."/>
            <person name="Vontas J."/>
            <person name="Armbruster P."/>
            <person name="Huang X."/>
            <person name="Yang Y."/>
            <person name="Zhang H."/>
            <person name="He W."/>
            <person name="Peng H."/>
            <person name="Liu Y."/>
            <person name="Wu K."/>
            <person name="Chen J."/>
            <person name="Lirakis M."/>
            <person name="Topalis P."/>
            <person name="Van Leeuwen T."/>
            <person name="Hall A.B."/>
            <person name="Jiang X."/>
            <person name="Thorpe C."/>
            <person name="Mueller R.L."/>
            <person name="Sun C."/>
            <person name="Waterhouse R.M."/>
            <person name="Yan G."/>
            <person name="Tu Z.J."/>
            <person name="Fang X."/>
            <person name="James A.A."/>
        </authorList>
    </citation>
    <scope>NUCLEOTIDE SEQUENCE [LARGE SCALE GENOMIC DNA]</scope>
    <source>
        <strain evidence="5">Foshan</strain>
    </source>
</reference>
<feature type="region of interest" description="Disordered" evidence="2">
    <location>
        <begin position="135"/>
        <end position="201"/>
    </location>
</feature>
<proteinExistence type="predicted"/>
<dbReference type="EnsemblMetazoa" id="AALFPA23_013667.R19795">
    <property type="protein sequence ID" value="AALFPA23_013667.P19795"/>
    <property type="gene ID" value="AALFPA23_013667"/>
</dbReference>